<dbReference type="AlphaFoldDB" id="A0A438FVQ5"/>
<proteinExistence type="predicted"/>
<accession>A0A438FVQ5</accession>
<reference evidence="1 2" key="1">
    <citation type="journal article" date="2018" name="PLoS Genet.">
        <title>Population sequencing reveals clonal diversity and ancestral inbreeding in the grapevine cultivar Chardonnay.</title>
        <authorList>
            <person name="Roach M.J."/>
            <person name="Johnson D.L."/>
            <person name="Bohlmann J."/>
            <person name="van Vuuren H.J."/>
            <person name="Jones S.J."/>
            <person name="Pretorius I.S."/>
            <person name="Schmidt S.A."/>
            <person name="Borneman A.R."/>
        </authorList>
    </citation>
    <scope>NUCLEOTIDE SEQUENCE [LARGE SCALE GENOMIC DNA]</scope>
    <source>
        <strain evidence="2">cv. Chardonnay</strain>
        <tissue evidence="1">Leaf</tissue>
    </source>
</reference>
<comment type="caution">
    <text evidence="1">The sequence shown here is derived from an EMBL/GenBank/DDBJ whole genome shotgun (WGS) entry which is preliminary data.</text>
</comment>
<dbReference type="EMBL" id="QGNW01000727">
    <property type="protein sequence ID" value="RVW64029.1"/>
    <property type="molecule type" value="Genomic_DNA"/>
</dbReference>
<protein>
    <submittedName>
        <fullName evidence="1">Uncharacterized protein</fullName>
    </submittedName>
</protein>
<dbReference type="Proteomes" id="UP000288805">
    <property type="component" value="Unassembled WGS sequence"/>
</dbReference>
<evidence type="ECO:0000313" key="2">
    <source>
        <dbReference type="Proteomes" id="UP000288805"/>
    </source>
</evidence>
<sequence>MAMRNFHIPYENAKRATNCRTESKAEETNFASCAKSRKPCELKKVNFATLQNLASLVKSSYNLGISKEIPETLVYSLRLLIPQICLLPYPLGEETQRAAKEAPPKLILKPLPTELKYTYLEEDKQCPVVISSALTIH</sequence>
<organism evidence="1 2">
    <name type="scientific">Vitis vinifera</name>
    <name type="common">Grape</name>
    <dbReference type="NCBI Taxonomy" id="29760"/>
    <lineage>
        <taxon>Eukaryota</taxon>
        <taxon>Viridiplantae</taxon>
        <taxon>Streptophyta</taxon>
        <taxon>Embryophyta</taxon>
        <taxon>Tracheophyta</taxon>
        <taxon>Spermatophyta</taxon>
        <taxon>Magnoliopsida</taxon>
        <taxon>eudicotyledons</taxon>
        <taxon>Gunneridae</taxon>
        <taxon>Pentapetalae</taxon>
        <taxon>rosids</taxon>
        <taxon>Vitales</taxon>
        <taxon>Vitaceae</taxon>
        <taxon>Viteae</taxon>
        <taxon>Vitis</taxon>
    </lineage>
</organism>
<evidence type="ECO:0000313" key="1">
    <source>
        <dbReference type="EMBL" id="RVW64029.1"/>
    </source>
</evidence>
<name>A0A438FVQ5_VITVI</name>
<gene>
    <name evidence="1" type="ORF">CK203_049348</name>
</gene>